<keyword evidence="11" id="KW-1185">Reference proteome</keyword>
<dbReference type="InterPro" id="IPR003730">
    <property type="entry name" value="Cu_polyphenol_OxRdtase"/>
</dbReference>
<comment type="similarity">
    <text evidence="2">Belongs to the purine nucleoside phosphorylase YfiH/LACC1 family.</text>
</comment>
<dbReference type="AlphaFoldDB" id="A0A1M7SR49"/>
<proteinExistence type="inferred from homology"/>
<evidence type="ECO:0000256" key="3">
    <source>
        <dbReference type="ARBA" id="ARBA00022679"/>
    </source>
</evidence>
<dbReference type="GO" id="GO:0017061">
    <property type="term" value="F:S-methyl-5-thioadenosine phosphorylase activity"/>
    <property type="evidence" value="ECO:0007669"/>
    <property type="project" value="UniProtKB-EC"/>
</dbReference>
<dbReference type="Proteomes" id="UP000186469">
    <property type="component" value="Unassembled WGS sequence"/>
</dbReference>
<evidence type="ECO:0000256" key="5">
    <source>
        <dbReference type="ARBA" id="ARBA00022801"/>
    </source>
</evidence>
<evidence type="ECO:0000256" key="1">
    <source>
        <dbReference type="ARBA" id="ARBA00000553"/>
    </source>
</evidence>
<dbReference type="CDD" id="cd16833">
    <property type="entry name" value="YfiH"/>
    <property type="match status" value="1"/>
</dbReference>
<keyword evidence="5" id="KW-0378">Hydrolase</keyword>
<keyword evidence="4" id="KW-0479">Metal-binding</keyword>
<dbReference type="InterPro" id="IPR011324">
    <property type="entry name" value="Cytotoxic_necrot_fac-like_cat"/>
</dbReference>
<evidence type="ECO:0000256" key="7">
    <source>
        <dbReference type="ARBA" id="ARBA00047989"/>
    </source>
</evidence>
<reference evidence="10 11" key="1">
    <citation type="submission" date="2016-12" db="EMBL/GenBank/DDBJ databases">
        <authorList>
            <person name="Song W.-J."/>
            <person name="Kurnit D.M."/>
        </authorList>
    </citation>
    <scope>NUCLEOTIDE SEQUENCE [LARGE SCALE GENOMIC DNA]</scope>
    <source>
        <strain evidence="10 11">DSM 11393</strain>
    </source>
</reference>
<evidence type="ECO:0000256" key="8">
    <source>
        <dbReference type="ARBA" id="ARBA00048968"/>
    </source>
</evidence>
<dbReference type="STRING" id="1121455.SAMN02745728_01164"/>
<dbReference type="InterPro" id="IPR038371">
    <property type="entry name" value="Cu_polyphenol_OxRdtase_sf"/>
</dbReference>
<evidence type="ECO:0008006" key="12">
    <source>
        <dbReference type="Google" id="ProtNLM"/>
    </source>
</evidence>
<dbReference type="GO" id="GO:0005507">
    <property type="term" value="F:copper ion binding"/>
    <property type="evidence" value="ECO:0007669"/>
    <property type="project" value="TreeGrafter"/>
</dbReference>
<evidence type="ECO:0000256" key="6">
    <source>
        <dbReference type="ARBA" id="ARBA00022833"/>
    </source>
</evidence>
<dbReference type="PANTHER" id="PTHR30616:SF2">
    <property type="entry name" value="PURINE NUCLEOSIDE PHOSPHORYLASE LACC1"/>
    <property type="match status" value="1"/>
</dbReference>
<sequence length="259" mass="29306">MFQKLNKKAPQGFIPFSFPIVTNIHHNKKFTVRCAFQMASFGNMSLSNCELAEQQDIINRRQSLSSLLGFERWVELKQVHGANLAVNPDATDFACDSVLEADGACTFKENTALCIKTADCQPILITHKSEPFICALHVGWRGNAMEFIQSGIKSFCQAYNLKAVDLLAVRGPSLGPSNSEFVNFSMEWNKKFTPWYNSENKLMNLWQLTKDQLKDIGLKPENIYALDLCTYSLSPFGAFFSHRNKDKGRQVSLIWLESC</sequence>
<dbReference type="RefSeq" id="WP_072696849.1">
    <property type="nucleotide sequence ID" value="NZ_FRDI01000004.1"/>
</dbReference>
<dbReference type="GO" id="GO:0016787">
    <property type="term" value="F:hydrolase activity"/>
    <property type="evidence" value="ECO:0007669"/>
    <property type="project" value="UniProtKB-KW"/>
</dbReference>
<evidence type="ECO:0000256" key="2">
    <source>
        <dbReference type="ARBA" id="ARBA00007353"/>
    </source>
</evidence>
<evidence type="ECO:0000256" key="4">
    <source>
        <dbReference type="ARBA" id="ARBA00022723"/>
    </source>
</evidence>
<gene>
    <name evidence="10" type="ORF">SAMN02745728_01164</name>
</gene>
<evidence type="ECO:0000256" key="9">
    <source>
        <dbReference type="ARBA" id="ARBA00049893"/>
    </source>
</evidence>
<accession>A0A1M7SR49</accession>
<organism evidence="10 11">
    <name type="scientific">Desulfovibrio litoralis DSM 11393</name>
    <dbReference type="NCBI Taxonomy" id="1121455"/>
    <lineage>
        <taxon>Bacteria</taxon>
        <taxon>Pseudomonadati</taxon>
        <taxon>Thermodesulfobacteriota</taxon>
        <taxon>Desulfovibrionia</taxon>
        <taxon>Desulfovibrionales</taxon>
        <taxon>Desulfovibrionaceae</taxon>
        <taxon>Desulfovibrio</taxon>
    </lineage>
</organism>
<dbReference type="Gene3D" id="3.60.140.10">
    <property type="entry name" value="CNF1/YfiH-like putative cysteine hydrolases"/>
    <property type="match status" value="1"/>
</dbReference>
<keyword evidence="6" id="KW-0862">Zinc</keyword>
<comment type="catalytic activity">
    <reaction evidence="7">
        <text>adenosine + H2O + H(+) = inosine + NH4(+)</text>
        <dbReference type="Rhea" id="RHEA:24408"/>
        <dbReference type="ChEBI" id="CHEBI:15377"/>
        <dbReference type="ChEBI" id="CHEBI:15378"/>
        <dbReference type="ChEBI" id="CHEBI:16335"/>
        <dbReference type="ChEBI" id="CHEBI:17596"/>
        <dbReference type="ChEBI" id="CHEBI:28938"/>
        <dbReference type="EC" id="3.5.4.4"/>
    </reaction>
    <physiologicalReaction direction="left-to-right" evidence="7">
        <dbReference type="Rhea" id="RHEA:24409"/>
    </physiologicalReaction>
</comment>
<protein>
    <recommendedName>
        <fullName evidence="12">Purine nucleoside phosphorylase</fullName>
    </recommendedName>
</protein>
<name>A0A1M7SR49_9BACT</name>
<comment type="catalytic activity">
    <reaction evidence="9">
        <text>S-methyl-5'-thioadenosine + phosphate = 5-(methylsulfanyl)-alpha-D-ribose 1-phosphate + adenine</text>
        <dbReference type="Rhea" id="RHEA:11852"/>
        <dbReference type="ChEBI" id="CHEBI:16708"/>
        <dbReference type="ChEBI" id="CHEBI:17509"/>
        <dbReference type="ChEBI" id="CHEBI:43474"/>
        <dbReference type="ChEBI" id="CHEBI:58533"/>
        <dbReference type="EC" id="2.4.2.28"/>
    </reaction>
    <physiologicalReaction direction="left-to-right" evidence="9">
        <dbReference type="Rhea" id="RHEA:11853"/>
    </physiologicalReaction>
</comment>
<dbReference type="SUPFAM" id="SSF64438">
    <property type="entry name" value="CNF1/YfiH-like putative cysteine hydrolases"/>
    <property type="match status" value="1"/>
</dbReference>
<dbReference type="EMBL" id="FRDI01000004">
    <property type="protein sequence ID" value="SHN60848.1"/>
    <property type="molecule type" value="Genomic_DNA"/>
</dbReference>
<evidence type="ECO:0000313" key="11">
    <source>
        <dbReference type="Proteomes" id="UP000186469"/>
    </source>
</evidence>
<comment type="catalytic activity">
    <reaction evidence="8">
        <text>adenosine + phosphate = alpha-D-ribose 1-phosphate + adenine</text>
        <dbReference type="Rhea" id="RHEA:27642"/>
        <dbReference type="ChEBI" id="CHEBI:16335"/>
        <dbReference type="ChEBI" id="CHEBI:16708"/>
        <dbReference type="ChEBI" id="CHEBI:43474"/>
        <dbReference type="ChEBI" id="CHEBI:57720"/>
        <dbReference type="EC" id="2.4.2.1"/>
    </reaction>
    <physiologicalReaction direction="left-to-right" evidence="8">
        <dbReference type="Rhea" id="RHEA:27643"/>
    </physiologicalReaction>
</comment>
<dbReference type="Pfam" id="PF02578">
    <property type="entry name" value="Cu-oxidase_4"/>
    <property type="match status" value="1"/>
</dbReference>
<dbReference type="PANTHER" id="PTHR30616">
    <property type="entry name" value="UNCHARACTERIZED PROTEIN YFIH"/>
    <property type="match status" value="1"/>
</dbReference>
<dbReference type="OrthoDB" id="4279at2"/>
<comment type="catalytic activity">
    <reaction evidence="1">
        <text>inosine + phosphate = alpha-D-ribose 1-phosphate + hypoxanthine</text>
        <dbReference type="Rhea" id="RHEA:27646"/>
        <dbReference type="ChEBI" id="CHEBI:17368"/>
        <dbReference type="ChEBI" id="CHEBI:17596"/>
        <dbReference type="ChEBI" id="CHEBI:43474"/>
        <dbReference type="ChEBI" id="CHEBI:57720"/>
        <dbReference type="EC" id="2.4.2.1"/>
    </reaction>
    <physiologicalReaction direction="left-to-right" evidence="1">
        <dbReference type="Rhea" id="RHEA:27647"/>
    </physiologicalReaction>
</comment>
<evidence type="ECO:0000313" key="10">
    <source>
        <dbReference type="EMBL" id="SHN60848.1"/>
    </source>
</evidence>
<keyword evidence="3" id="KW-0808">Transferase</keyword>